<organism evidence="1 2">
    <name type="scientific">Panagrolaimus sp. JU765</name>
    <dbReference type="NCBI Taxonomy" id="591449"/>
    <lineage>
        <taxon>Eukaryota</taxon>
        <taxon>Metazoa</taxon>
        <taxon>Ecdysozoa</taxon>
        <taxon>Nematoda</taxon>
        <taxon>Chromadorea</taxon>
        <taxon>Rhabditida</taxon>
        <taxon>Tylenchina</taxon>
        <taxon>Panagrolaimomorpha</taxon>
        <taxon>Panagrolaimoidea</taxon>
        <taxon>Panagrolaimidae</taxon>
        <taxon>Panagrolaimus</taxon>
    </lineage>
</organism>
<sequence length="117" mass="12812">MFVVGKENEAVTVCQFDLKAGFLPVKLVNKGDRSVTLEGVEIHHGKKVDVNEPVMVGISVGICSAVVIILGLIFLIMYCVKKPKAETSDNKKEMKEKKSIVPVDQVATPQNRAAFKK</sequence>
<reference evidence="2" key="1">
    <citation type="submission" date="2022-11" db="UniProtKB">
        <authorList>
            <consortium name="WormBaseParasite"/>
        </authorList>
    </citation>
    <scope>IDENTIFICATION</scope>
</reference>
<dbReference type="WBParaSite" id="JU765_v2.g4177.t1">
    <property type="protein sequence ID" value="JU765_v2.g4177.t1"/>
    <property type="gene ID" value="JU765_v2.g4177"/>
</dbReference>
<evidence type="ECO:0000313" key="1">
    <source>
        <dbReference type="Proteomes" id="UP000887576"/>
    </source>
</evidence>
<proteinExistence type="predicted"/>
<protein>
    <submittedName>
        <fullName evidence="2">Uncharacterized protein</fullName>
    </submittedName>
</protein>
<accession>A0AC34R7X0</accession>
<evidence type="ECO:0000313" key="2">
    <source>
        <dbReference type="WBParaSite" id="JU765_v2.g4177.t1"/>
    </source>
</evidence>
<name>A0AC34R7X0_9BILA</name>
<dbReference type="Proteomes" id="UP000887576">
    <property type="component" value="Unplaced"/>
</dbReference>